<evidence type="ECO:0000256" key="2">
    <source>
        <dbReference type="ARBA" id="ARBA00022729"/>
    </source>
</evidence>
<reference evidence="5 6" key="1">
    <citation type="journal article" date="2019" name="Int. J. Syst. Evol. Microbiol.">
        <title>The Global Catalogue of Microorganisms (GCM) 10K type strain sequencing project: providing services to taxonomists for standard genome sequencing and annotation.</title>
        <authorList>
            <consortium name="The Broad Institute Genomics Platform"/>
            <consortium name="The Broad Institute Genome Sequencing Center for Infectious Disease"/>
            <person name="Wu L."/>
            <person name="Ma J."/>
        </authorList>
    </citation>
    <scope>NUCLEOTIDE SEQUENCE [LARGE SCALE GENOMIC DNA]</scope>
    <source>
        <strain evidence="5 6">JCM 14326</strain>
    </source>
</reference>
<evidence type="ECO:0000313" key="6">
    <source>
        <dbReference type="Proteomes" id="UP001501094"/>
    </source>
</evidence>
<feature type="region of interest" description="Disordered" evidence="3">
    <location>
        <begin position="1"/>
        <end position="27"/>
    </location>
</feature>
<dbReference type="EMBL" id="BAAANL010000002">
    <property type="protein sequence ID" value="GAA1854840.1"/>
    <property type="molecule type" value="Genomic_DNA"/>
</dbReference>
<dbReference type="Pfam" id="PF13458">
    <property type="entry name" value="Peripla_BP_6"/>
    <property type="match status" value="1"/>
</dbReference>
<comment type="caution">
    <text evidence="5">The sequence shown here is derived from an EMBL/GenBank/DDBJ whole genome shotgun (WGS) entry which is preliminary data.</text>
</comment>
<evidence type="ECO:0000259" key="4">
    <source>
        <dbReference type="Pfam" id="PF13458"/>
    </source>
</evidence>
<accession>A0ABN2N7P2</accession>
<evidence type="ECO:0000313" key="5">
    <source>
        <dbReference type="EMBL" id="GAA1854840.1"/>
    </source>
</evidence>
<dbReference type="PANTHER" id="PTHR47235">
    <property type="entry name" value="BLR6548 PROTEIN"/>
    <property type="match status" value="1"/>
</dbReference>
<evidence type="ECO:0000256" key="1">
    <source>
        <dbReference type="ARBA" id="ARBA00010062"/>
    </source>
</evidence>
<comment type="similarity">
    <text evidence="1">Belongs to the leucine-binding protein family.</text>
</comment>
<evidence type="ECO:0000256" key="3">
    <source>
        <dbReference type="SAM" id="MobiDB-lite"/>
    </source>
</evidence>
<keyword evidence="6" id="KW-1185">Reference proteome</keyword>
<dbReference type="Gene3D" id="3.40.50.2300">
    <property type="match status" value="2"/>
</dbReference>
<dbReference type="CDD" id="cd06343">
    <property type="entry name" value="PBP1_ABC_ligand_binding-like"/>
    <property type="match status" value="1"/>
</dbReference>
<organism evidence="5 6">
    <name type="scientific">Myceligenerans crystallogenes</name>
    <dbReference type="NCBI Taxonomy" id="316335"/>
    <lineage>
        <taxon>Bacteria</taxon>
        <taxon>Bacillati</taxon>
        <taxon>Actinomycetota</taxon>
        <taxon>Actinomycetes</taxon>
        <taxon>Micrococcales</taxon>
        <taxon>Promicromonosporaceae</taxon>
        <taxon>Myceligenerans</taxon>
    </lineage>
</organism>
<dbReference type="InterPro" id="IPR028082">
    <property type="entry name" value="Peripla_BP_I"/>
</dbReference>
<protein>
    <submittedName>
        <fullName evidence="5">ABC transporter substrate-binding protein</fullName>
    </submittedName>
</protein>
<dbReference type="SUPFAM" id="SSF53822">
    <property type="entry name" value="Periplasmic binding protein-like I"/>
    <property type="match status" value="1"/>
</dbReference>
<sequence length="441" mass="45806">MITVHHPSPAPLRTPPRDPRSDPRPRRALTATVAAAVVGLMLAGCSTPSAAGTPGVTADTVTIGTHQPLTGPAAAGYGPISAATSAYFEYLNEKGGIHGRSIEYVVKDDGYNPADTQTVVRELVGEEKVFALVNGLGTPTHSSVLDYVGQNDVPDLFVASGSATWNDPGKYPNTFGFNADYVTEGAALARYAADTEPDAEICVLGQDDDYGAGILEGVTAVAGDDGVAAAEYYSTSNEDVTAQVGALKKAGCGVVVLGTINAFTALTLGTAAQLEWFPKWYVSSAGGDQETVLGYLGEENAALLEGLTSVNYLPQSPDDEWVRLFEQINEEYNDGAPFTGNTVYGMSVGYLFAEALAAAGENPTRESLLAAVESGELTGNGVVPLSLGPDDHGAYHAASVTVVRDGVQDYVGATYAWDGATLTETESTPVPLENEGIPSTP</sequence>
<name>A0ABN2N7P2_9MICO</name>
<dbReference type="InterPro" id="IPR028081">
    <property type="entry name" value="Leu-bd"/>
</dbReference>
<keyword evidence="2" id="KW-0732">Signal</keyword>
<dbReference type="PANTHER" id="PTHR47235:SF1">
    <property type="entry name" value="BLR6548 PROTEIN"/>
    <property type="match status" value="1"/>
</dbReference>
<proteinExistence type="inferred from homology"/>
<feature type="domain" description="Leucine-binding protein" evidence="4">
    <location>
        <begin position="60"/>
        <end position="405"/>
    </location>
</feature>
<dbReference type="Proteomes" id="UP001501094">
    <property type="component" value="Unassembled WGS sequence"/>
</dbReference>
<feature type="compositionally biased region" description="Basic and acidic residues" evidence="3">
    <location>
        <begin position="15"/>
        <end position="25"/>
    </location>
</feature>
<gene>
    <name evidence="5" type="ORF">GCM10009751_09510</name>
</gene>